<dbReference type="AlphaFoldDB" id="A0A644Y887"/>
<dbReference type="Pfam" id="PF01915">
    <property type="entry name" value="Glyco_hydro_3_C"/>
    <property type="match status" value="1"/>
</dbReference>
<dbReference type="EMBL" id="VSSQ01004199">
    <property type="protein sequence ID" value="MPM24158.1"/>
    <property type="molecule type" value="Genomic_DNA"/>
</dbReference>
<name>A0A644Y887_9ZZZZ</name>
<dbReference type="Pfam" id="PF14310">
    <property type="entry name" value="Fn3-like"/>
    <property type="match status" value="1"/>
</dbReference>
<comment type="caution">
    <text evidence="4">The sequence shown here is derived from an EMBL/GenBank/DDBJ whole genome shotgun (WGS) entry which is preliminary data.</text>
</comment>
<comment type="similarity">
    <text evidence="1">Belongs to the glycosyl hydrolase 3 family.</text>
</comment>
<dbReference type="InterPro" id="IPR036962">
    <property type="entry name" value="Glyco_hydro_3_N_sf"/>
</dbReference>
<dbReference type="PANTHER" id="PTHR42715">
    <property type="entry name" value="BETA-GLUCOSIDASE"/>
    <property type="match status" value="1"/>
</dbReference>
<dbReference type="InterPro" id="IPR050288">
    <property type="entry name" value="Cellulose_deg_GH3"/>
</dbReference>
<keyword evidence="2 4" id="KW-0378">Hydrolase</keyword>
<dbReference type="InterPro" id="IPR001764">
    <property type="entry name" value="Glyco_hydro_3_N"/>
</dbReference>
<dbReference type="GO" id="GO:0009251">
    <property type="term" value="P:glucan catabolic process"/>
    <property type="evidence" value="ECO:0007669"/>
    <property type="project" value="TreeGrafter"/>
</dbReference>
<evidence type="ECO:0000256" key="1">
    <source>
        <dbReference type="ARBA" id="ARBA00005336"/>
    </source>
</evidence>
<accession>A0A644Y887</accession>
<dbReference type="PANTHER" id="PTHR42715:SF3">
    <property type="entry name" value="BETA-GLUCOSIDASE B-RELATED"/>
    <property type="match status" value="1"/>
</dbReference>
<dbReference type="Pfam" id="PF00933">
    <property type="entry name" value="Glyco_hydro_3"/>
    <property type="match status" value="1"/>
</dbReference>
<dbReference type="InterPro" id="IPR036881">
    <property type="entry name" value="Glyco_hydro_3_C_sf"/>
</dbReference>
<evidence type="ECO:0000256" key="2">
    <source>
        <dbReference type="ARBA" id="ARBA00022801"/>
    </source>
</evidence>
<dbReference type="SMART" id="SM01217">
    <property type="entry name" value="Fn3_like"/>
    <property type="match status" value="1"/>
</dbReference>
<dbReference type="Gene3D" id="3.20.20.300">
    <property type="entry name" value="Glycoside hydrolase, family 3, N-terminal domain"/>
    <property type="match status" value="1"/>
</dbReference>
<dbReference type="EC" id="3.2.1.21" evidence="4"/>
<dbReference type="InterPro" id="IPR026891">
    <property type="entry name" value="Fn3-like"/>
</dbReference>
<dbReference type="Gene3D" id="2.60.40.10">
    <property type="entry name" value="Immunoglobulins"/>
    <property type="match status" value="1"/>
</dbReference>
<reference evidence="4" key="1">
    <citation type="submission" date="2019-08" db="EMBL/GenBank/DDBJ databases">
        <authorList>
            <person name="Kucharzyk K."/>
            <person name="Murdoch R.W."/>
            <person name="Higgins S."/>
            <person name="Loffler F."/>
        </authorList>
    </citation>
    <scope>NUCLEOTIDE SEQUENCE</scope>
</reference>
<feature type="domain" description="Fibronectin type III-like" evidence="3">
    <location>
        <begin position="388"/>
        <end position="458"/>
    </location>
</feature>
<dbReference type="Gene3D" id="3.40.50.1700">
    <property type="entry name" value="Glycoside hydrolase family 3 C-terminal domain"/>
    <property type="match status" value="1"/>
</dbReference>
<organism evidence="4">
    <name type="scientific">bioreactor metagenome</name>
    <dbReference type="NCBI Taxonomy" id="1076179"/>
    <lineage>
        <taxon>unclassified sequences</taxon>
        <taxon>metagenomes</taxon>
        <taxon>ecological metagenomes</taxon>
    </lineage>
</organism>
<keyword evidence="4" id="KW-0326">Glycosidase</keyword>
<evidence type="ECO:0000259" key="3">
    <source>
        <dbReference type="SMART" id="SM01217"/>
    </source>
</evidence>
<dbReference type="SUPFAM" id="SSF52279">
    <property type="entry name" value="Beta-D-glucan exohydrolase, C-terminal domain"/>
    <property type="match status" value="1"/>
</dbReference>
<dbReference type="GO" id="GO:0008422">
    <property type="term" value="F:beta-glucosidase activity"/>
    <property type="evidence" value="ECO:0007669"/>
    <property type="project" value="UniProtKB-EC"/>
</dbReference>
<sequence>MSAYNRVLGEWCGHNAPLLRTILKKEWGFDGFVMSDFIWGIRDAVAAANGGLDIEMPVTQYFGGLLEEAVACGAVDPTVIEESARRIIRQKLRFSKVGEPMRYSPESVCCLAHIELSREAAVKSSVLLKNDGILPLAKTRVRTIAVIGALANTPNTGDMKGSSAVFSPYTVTPLEGIRSLCGDDVEILYADGTIPHEVYNKCQKSDAVIIFAGLTCREEGEYILKEGAVGGDRVDLSLPEWQKDYIQTAKEANPRCIVCIEGGSAVLTEAWEAGVAAILYCWYPGMEGGNAIAQLLFGKANPSGKLPFTIPKSPQQLPYFDRDAEEIEYGYYHGYFLADREKHDVSYPFGFGLSYTRFSVFGIRVNADKTRFTAEAMVKNIGTVAGGEVVQLYIAYEGSAVERHKKDLKDFCKVYLEPNEEKTVKLTVEKKALAYYDEIRHEWAQEDIQYFALIGTSSRERDLTRLPFRFLV</sequence>
<dbReference type="InterPro" id="IPR002772">
    <property type="entry name" value="Glyco_hydro_3_C"/>
</dbReference>
<dbReference type="SUPFAM" id="SSF51445">
    <property type="entry name" value="(Trans)glycosidases"/>
    <property type="match status" value="1"/>
</dbReference>
<dbReference type="InterPro" id="IPR013783">
    <property type="entry name" value="Ig-like_fold"/>
</dbReference>
<evidence type="ECO:0000313" key="4">
    <source>
        <dbReference type="EMBL" id="MPM24158.1"/>
    </source>
</evidence>
<gene>
    <name evidence="4" type="primary">bglB_7</name>
    <name evidence="4" type="ORF">SDC9_70639</name>
</gene>
<dbReference type="InterPro" id="IPR017853">
    <property type="entry name" value="GH"/>
</dbReference>
<protein>
    <submittedName>
        <fullName evidence="4">Thermostable beta-glucosidase B</fullName>
        <ecNumber evidence="4">3.2.1.21</ecNumber>
    </submittedName>
</protein>
<proteinExistence type="inferred from homology"/>